<evidence type="ECO:0000256" key="2">
    <source>
        <dbReference type="ARBA" id="ARBA00022448"/>
    </source>
</evidence>
<evidence type="ECO:0000313" key="13">
    <source>
        <dbReference type="EMBL" id="CAE0819646.1"/>
    </source>
</evidence>
<dbReference type="SMART" id="SM00116">
    <property type="entry name" value="CBS"/>
    <property type="match status" value="2"/>
</dbReference>
<keyword evidence="6 11" id="KW-0406">Ion transport</keyword>
<protein>
    <recommendedName>
        <fullName evidence="11">Chloride channel protein</fullName>
    </recommendedName>
</protein>
<feature type="transmembrane region" description="Helical" evidence="11">
    <location>
        <begin position="487"/>
        <end position="505"/>
    </location>
</feature>
<gene>
    <name evidence="13" type="ORF">EGYM00163_LOCUS30816</name>
</gene>
<evidence type="ECO:0000256" key="9">
    <source>
        <dbReference type="ARBA" id="ARBA00023214"/>
    </source>
</evidence>
<dbReference type="PANTHER" id="PTHR11689:SF89">
    <property type="entry name" value="CHLORIDE CHANNEL PROTEIN"/>
    <property type="match status" value="1"/>
</dbReference>
<accession>A0A7S4FYV9</accession>
<feature type="transmembrane region" description="Helical" evidence="11">
    <location>
        <begin position="591"/>
        <end position="608"/>
    </location>
</feature>
<dbReference type="Pfam" id="PF00654">
    <property type="entry name" value="Voltage_CLC"/>
    <property type="match status" value="1"/>
</dbReference>
<evidence type="ECO:0000259" key="12">
    <source>
        <dbReference type="PROSITE" id="PS51371"/>
    </source>
</evidence>
<evidence type="ECO:0000256" key="10">
    <source>
        <dbReference type="PROSITE-ProRule" id="PRU00703"/>
    </source>
</evidence>
<keyword evidence="5 11" id="KW-1133">Transmembrane helix</keyword>
<keyword evidence="9 11" id="KW-0868">Chloride</keyword>
<dbReference type="PROSITE" id="PS51371">
    <property type="entry name" value="CBS"/>
    <property type="match status" value="1"/>
</dbReference>
<proteinExistence type="inferred from homology"/>
<evidence type="ECO:0000256" key="8">
    <source>
        <dbReference type="ARBA" id="ARBA00023136"/>
    </source>
</evidence>
<evidence type="ECO:0000256" key="4">
    <source>
        <dbReference type="ARBA" id="ARBA00022737"/>
    </source>
</evidence>
<keyword evidence="2 11" id="KW-0813">Transport</keyword>
<feature type="transmembrane region" description="Helical" evidence="11">
    <location>
        <begin position="441"/>
        <end position="466"/>
    </location>
</feature>
<dbReference type="GO" id="GO:0005254">
    <property type="term" value="F:chloride channel activity"/>
    <property type="evidence" value="ECO:0007669"/>
    <property type="project" value="UniProtKB-UniRule"/>
</dbReference>
<feature type="domain" description="CBS" evidence="12">
    <location>
        <begin position="829"/>
        <end position="885"/>
    </location>
</feature>
<feature type="transmembrane region" description="Helical" evidence="11">
    <location>
        <begin position="185"/>
        <end position="206"/>
    </location>
</feature>
<keyword evidence="7 10" id="KW-0129">CBS domain</keyword>
<reference evidence="13" key="1">
    <citation type="submission" date="2021-01" db="EMBL/GenBank/DDBJ databases">
        <authorList>
            <person name="Corre E."/>
            <person name="Pelletier E."/>
            <person name="Niang G."/>
            <person name="Scheremetjew M."/>
            <person name="Finn R."/>
            <person name="Kale V."/>
            <person name="Holt S."/>
            <person name="Cochrane G."/>
            <person name="Meng A."/>
            <person name="Brown T."/>
            <person name="Cohen L."/>
        </authorList>
    </citation>
    <scope>NUCLEOTIDE SEQUENCE</scope>
    <source>
        <strain evidence="13">CCMP1594</strain>
    </source>
</reference>
<dbReference type="Pfam" id="PF00571">
    <property type="entry name" value="CBS"/>
    <property type="match status" value="2"/>
</dbReference>
<dbReference type="SUPFAM" id="SSF81340">
    <property type="entry name" value="Clc chloride channel"/>
    <property type="match status" value="1"/>
</dbReference>
<dbReference type="AlphaFoldDB" id="A0A7S4FYV9"/>
<evidence type="ECO:0000256" key="7">
    <source>
        <dbReference type="ARBA" id="ARBA00023122"/>
    </source>
</evidence>
<keyword evidence="3 11" id="KW-0812">Transmembrane</keyword>
<dbReference type="PRINTS" id="PR00762">
    <property type="entry name" value="CLCHANNEL"/>
</dbReference>
<dbReference type="InterPro" id="IPR051280">
    <property type="entry name" value="Cl-channel/antiporter"/>
</dbReference>
<feature type="transmembrane region" description="Helical" evidence="11">
    <location>
        <begin position="628"/>
        <end position="654"/>
    </location>
</feature>
<feature type="transmembrane region" description="Helical" evidence="11">
    <location>
        <begin position="388"/>
        <end position="410"/>
    </location>
</feature>
<dbReference type="InterPro" id="IPR000644">
    <property type="entry name" value="CBS_dom"/>
</dbReference>
<dbReference type="Gene3D" id="3.10.580.10">
    <property type="entry name" value="CBS-domain"/>
    <property type="match status" value="2"/>
</dbReference>
<evidence type="ECO:0000256" key="11">
    <source>
        <dbReference type="RuleBase" id="RU361221"/>
    </source>
</evidence>
<dbReference type="EMBL" id="HBJA01088447">
    <property type="protein sequence ID" value="CAE0819646.1"/>
    <property type="molecule type" value="Transcribed_RNA"/>
</dbReference>
<evidence type="ECO:0000256" key="1">
    <source>
        <dbReference type="ARBA" id="ARBA00004141"/>
    </source>
</evidence>
<keyword evidence="4" id="KW-0677">Repeat</keyword>
<name>A0A7S4FYV9_9EUGL</name>
<dbReference type="InterPro" id="IPR014743">
    <property type="entry name" value="Cl-channel_core"/>
</dbReference>
<dbReference type="InterPro" id="IPR001807">
    <property type="entry name" value="ClC"/>
</dbReference>
<evidence type="ECO:0000256" key="5">
    <source>
        <dbReference type="ARBA" id="ARBA00022989"/>
    </source>
</evidence>
<comment type="similarity">
    <text evidence="11">Belongs to the chloride channel (TC 2.A.49) family.</text>
</comment>
<keyword evidence="8 11" id="KW-0472">Membrane</keyword>
<organism evidence="13">
    <name type="scientific">Eutreptiella gymnastica</name>
    <dbReference type="NCBI Taxonomy" id="73025"/>
    <lineage>
        <taxon>Eukaryota</taxon>
        <taxon>Discoba</taxon>
        <taxon>Euglenozoa</taxon>
        <taxon>Euglenida</taxon>
        <taxon>Spirocuta</taxon>
        <taxon>Euglenophyceae</taxon>
        <taxon>Eutreptiales</taxon>
        <taxon>Eutreptiaceae</taxon>
        <taxon>Eutreptiella</taxon>
    </lineage>
</organism>
<comment type="caution">
    <text evidence="11">Lacks conserved residue(s) required for the propagation of feature annotation.</text>
</comment>
<evidence type="ECO:0000256" key="6">
    <source>
        <dbReference type="ARBA" id="ARBA00023065"/>
    </source>
</evidence>
<dbReference type="GO" id="GO:0016020">
    <property type="term" value="C:membrane"/>
    <property type="evidence" value="ECO:0007669"/>
    <property type="project" value="UniProtKB-SubCell"/>
</dbReference>
<feature type="transmembrane region" description="Helical" evidence="11">
    <location>
        <begin position="353"/>
        <end position="376"/>
    </location>
</feature>
<dbReference type="Gene3D" id="1.10.3080.10">
    <property type="entry name" value="Clc chloride channel"/>
    <property type="match status" value="1"/>
</dbReference>
<comment type="subcellular location">
    <subcellularLocation>
        <location evidence="1 11">Membrane</location>
        <topology evidence="1 11">Multi-pass membrane protein</topology>
    </subcellularLocation>
</comment>
<dbReference type="SUPFAM" id="SSF54631">
    <property type="entry name" value="CBS-domain pair"/>
    <property type="match status" value="1"/>
</dbReference>
<dbReference type="PANTHER" id="PTHR11689">
    <property type="entry name" value="CHLORIDE CHANNEL PROTEIN CLC FAMILY MEMBER"/>
    <property type="match status" value="1"/>
</dbReference>
<dbReference type="InterPro" id="IPR046342">
    <property type="entry name" value="CBS_dom_sf"/>
</dbReference>
<feature type="transmembrane region" description="Helical" evidence="11">
    <location>
        <begin position="563"/>
        <end position="584"/>
    </location>
</feature>
<sequence>MNTVVPPVDLSQIGDTGHEHDVLRLNGTQNGSCKQPDANAEGQSLSPCVSRRSISPLVSPRSLQELRQAPSPCIGVARSHDEMLMRYRHQSWDQVYGGRRRKPSYTYDAAVDKDPRVSEYNREVEKGRRAGLFRVGRDFKPAGHVHKWTFQEREKMQEFEGLDYHEAVSKVYLHHLERKKPDWHWLAKWFLMGAVAVTVGIIAFVLKQSIDSLSKIKMAVAQQNFNIQDKSTWVASGLRLLTFDMVFILLSAMPVVFIIPQAAGSGVPEVMAYLNGVLMPKVFNVRTLIVKLWSCIFAVSSGLPVGPEGPMIHLGAMVGAGVSQGRSRTLGISSWTNTNFFKRFRNNKDHRDFIAAGSAAGVAAAFAAPIGGLLFVMEEIASWWDYSLTWMIFFTCIVTCLSADWCTSFFGDFEIHLDNPFDLQLTAMIHFAEVVPVKPNVLAILPALVLGVLGGITGTAFTWINLKVARFRARHIRVSKLRSIMEPCVLVLIYCTINYVAPFLWKCEDIPDFSGLAPHSKEEKARLVTWICPQDQYSPLASISYGTTEQVVTTLFSHKTPGLYPYSCLFVYVSLYFAFACYTAGASISSGLVIPMIIIGACLGRIVGQASYDMVTAMSWRNDWVDPGLFAFIGAGAFFGGVSRLTISLTVIMLELTGSLTHLLPLMTAVMTAKWIADLFTHPLYHALLEVKCIPFLDSKPVLDKLDLFTVRHVMASPVVTVCVKEAVKNIIAILENTDHNAFPVVLKPDSSILVGLISRAQLEVILSLDESILLTDADSWLMQSSEPEWWYNEMVNIKDNNFLKPLDERVPPVTPAVEEATISLAPYMNCSPYTVADTFSLSEAYVLFRTMGLRHMLVVNGHDVIGIITRKDLLGQNMQESLEMNCGLPMFSTSSLDSMEPQPVFGGLFSLSWSGSNRRPRAISGIQ</sequence>
<feature type="transmembrane region" description="Helical" evidence="11">
    <location>
        <begin position="240"/>
        <end position="263"/>
    </location>
</feature>
<evidence type="ECO:0000256" key="3">
    <source>
        <dbReference type="ARBA" id="ARBA00022692"/>
    </source>
</evidence>
<dbReference type="CDD" id="cd04591">
    <property type="entry name" value="CBS_pair_voltage-gated_CLC_euk_bac"/>
    <property type="match status" value="1"/>
</dbReference>